<dbReference type="Gene3D" id="1.10.10.60">
    <property type="entry name" value="Homeodomain-like"/>
    <property type="match status" value="2"/>
</dbReference>
<accession>A0A7Y9I5K2</accession>
<dbReference type="PANTHER" id="PTHR46796">
    <property type="entry name" value="HTH-TYPE TRANSCRIPTIONAL ACTIVATOR RHAS-RELATED"/>
    <property type="match status" value="1"/>
</dbReference>
<dbReference type="Proteomes" id="UP000569914">
    <property type="component" value="Unassembled WGS sequence"/>
</dbReference>
<keyword evidence="2 6" id="KW-0238">DNA-binding</keyword>
<dbReference type="InterPro" id="IPR009057">
    <property type="entry name" value="Homeodomain-like_sf"/>
</dbReference>
<dbReference type="EMBL" id="JACCBU010000001">
    <property type="protein sequence ID" value="NYE70702.1"/>
    <property type="molecule type" value="Genomic_DNA"/>
</dbReference>
<dbReference type="PROSITE" id="PS01124">
    <property type="entry name" value="HTH_ARAC_FAMILY_2"/>
    <property type="match status" value="1"/>
</dbReference>
<evidence type="ECO:0000256" key="4">
    <source>
        <dbReference type="SAM" id="MobiDB-lite"/>
    </source>
</evidence>
<dbReference type="InterPro" id="IPR014710">
    <property type="entry name" value="RmlC-like_jellyroll"/>
</dbReference>
<dbReference type="PANTHER" id="PTHR46796:SF13">
    <property type="entry name" value="HTH-TYPE TRANSCRIPTIONAL ACTIVATOR RHAS"/>
    <property type="match status" value="1"/>
</dbReference>
<dbReference type="InterPro" id="IPR018060">
    <property type="entry name" value="HTH_AraC"/>
</dbReference>
<keyword evidence="7" id="KW-1185">Reference proteome</keyword>
<dbReference type="Gene3D" id="2.60.120.10">
    <property type="entry name" value="Jelly Rolls"/>
    <property type="match status" value="1"/>
</dbReference>
<dbReference type="InterPro" id="IPR018062">
    <property type="entry name" value="HTH_AraC-typ_CS"/>
</dbReference>
<feature type="region of interest" description="Disordered" evidence="4">
    <location>
        <begin position="297"/>
        <end position="317"/>
    </location>
</feature>
<evidence type="ECO:0000256" key="1">
    <source>
        <dbReference type="ARBA" id="ARBA00023015"/>
    </source>
</evidence>
<dbReference type="GO" id="GO:0003700">
    <property type="term" value="F:DNA-binding transcription factor activity"/>
    <property type="evidence" value="ECO:0007669"/>
    <property type="project" value="InterPro"/>
</dbReference>
<evidence type="ECO:0000259" key="5">
    <source>
        <dbReference type="PROSITE" id="PS01124"/>
    </source>
</evidence>
<keyword evidence="1" id="KW-0805">Transcription regulation</keyword>
<dbReference type="SUPFAM" id="SSF51182">
    <property type="entry name" value="RmlC-like cupins"/>
    <property type="match status" value="1"/>
</dbReference>
<comment type="caution">
    <text evidence="6">The sequence shown here is derived from an EMBL/GenBank/DDBJ whole genome shotgun (WGS) entry which is preliminary data.</text>
</comment>
<evidence type="ECO:0000256" key="3">
    <source>
        <dbReference type="ARBA" id="ARBA00023163"/>
    </source>
</evidence>
<dbReference type="AlphaFoldDB" id="A0A7Y9I5K2"/>
<proteinExistence type="predicted"/>
<dbReference type="GO" id="GO:0043565">
    <property type="term" value="F:sequence-specific DNA binding"/>
    <property type="evidence" value="ECO:0007669"/>
    <property type="project" value="InterPro"/>
</dbReference>
<dbReference type="InterPro" id="IPR011051">
    <property type="entry name" value="RmlC_Cupin_sf"/>
</dbReference>
<dbReference type="SUPFAM" id="SSF46689">
    <property type="entry name" value="Homeodomain-like"/>
    <property type="match status" value="2"/>
</dbReference>
<dbReference type="PROSITE" id="PS00041">
    <property type="entry name" value="HTH_ARAC_FAMILY_1"/>
    <property type="match status" value="1"/>
</dbReference>
<dbReference type="InterPro" id="IPR050204">
    <property type="entry name" value="AraC_XylS_family_regulators"/>
</dbReference>
<evidence type="ECO:0000313" key="7">
    <source>
        <dbReference type="Proteomes" id="UP000569914"/>
    </source>
</evidence>
<feature type="domain" description="HTH araC/xylS-type" evidence="5">
    <location>
        <begin position="196"/>
        <end position="294"/>
    </location>
</feature>
<reference evidence="6 7" key="1">
    <citation type="submission" date="2020-07" db="EMBL/GenBank/DDBJ databases">
        <title>Sequencing the genomes of 1000 actinobacteria strains.</title>
        <authorList>
            <person name="Klenk H.-P."/>
        </authorList>
    </citation>
    <scope>NUCLEOTIDE SEQUENCE [LARGE SCALE GENOMIC DNA]</scope>
    <source>
        <strain evidence="6 7">DSM 22083</strain>
    </source>
</reference>
<dbReference type="Pfam" id="PF12833">
    <property type="entry name" value="HTH_18"/>
    <property type="match status" value="1"/>
</dbReference>
<keyword evidence="3" id="KW-0804">Transcription</keyword>
<dbReference type="RefSeq" id="WP_179750356.1">
    <property type="nucleotide sequence ID" value="NZ_JACCBU010000001.1"/>
</dbReference>
<sequence>MSEPRLPLESDWIRQDHVDLEGLWDRAVFRLHEVYDVAVRPGWRLELAEQPWAEVWLIQRGRCQLVLGDQEAVVAPGQLAILRPGRTRRSWNGADEVLALVGFGCSVIFAGAVDLLGELELPLVLADPGEELRSLVRATVGAARGQGTDRAFSAPASAQLALAKIVNAAGVDLTEISTGAITGTIPRQLMLRPELRAVLDLIAERFAEPLDLRRLAESAHLSPKHLARTFRDTLGTTPMAYLRRYRLLRSSELLITTARPITRIAHDCGFTDSAHFSRAFRAQFGVSASRFRDHARSFRSTDRHSGTSPAGLGNLGS</sequence>
<name>A0A7Y9I5K2_9ACTN</name>
<organism evidence="6 7">
    <name type="scientific">Microlunatus parietis</name>
    <dbReference type="NCBI Taxonomy" id="682979"/>
    <lineage>
        <taxon>Bacteria</taxon>
        <taxon>Bacillati</taxon>
        <taxon>Actinomycetota</taxon>
        <taxon>Actinomycetes</taxon>
        <taxon>Propionibacteriales</taxon>
        <taxon>Propionibacteriaceae</taxon>
        <taxon>Microlunatus</taxon>
    </lineage>
</organism>
<dbReference type="PRINTS" id="PR00032">
    <property type="entry name" value="HTHARAC"/>
</dbReference>
<protein>
    <submittedName>
        <fullName evidence="6">AraC-like DNA-binding protein</fullName>
    </submittedName>
</protein>
<evidence type="ECO:0000313" key="6">
    <source>
        <dbReference type="EMBL" id="NYE70702.1"/>
    </source>
</evidence>
<dbReference type="SMART" id="SM00342">
    <property type="entry name" value="HTH_ARAC"/>
    <property type="match status" value="1"/>
</dbReference>
<gene>
    <name evidence="6" type="ORF">BKA15_002031</name>
</gene>
<evidence type="ECO:0000256" key="2">
    <source>
        <dbReference type="ARBA" id="ARBA00023125"/>
    </source>
</evidence>
<dbReference type="InterPro" id="IPR020449">
    <property type="entry name" value="Tscrpt_reg_AraC-type_HTH"/>
</dbReference>